<dbReference type="KEGG" id="aob:I6H46_01405"/>
<dbReference type="Proteomes" id="UP000595871">
    <property type="component" value="Chromosome"/>
</dbReference>
<protein>
    <recommendedName>
        <fullName evidence="1">SpaA-like prealbumin fold domain-containing protein</fullName>
    </recommendedName>
</protein>
<evidence type="ECO:0000259" key="1">
    <source>
        <dbReference type="Pfam" id="PF17802"/>
    </source>
</evidence>
<accession>A0A7T7UU76</accession>
<dbReference type="AlphaFoldDB" id="A0A7T7UU76"/>
<evidence type="ECO:0000313" key="3">
    <source>
        <dbReference type="Proteomes" id="UP000595871"/>
    </source>
</evidence>
<keyword evidence="3" id="KW-1185">Reference proteome</keyword>
<organism evidence="2 3">
    <name type="scientific">Anaerococcus obesiensis</name>
    <dbReference type="NCBI Taxonomy" id="1287640"/>
    <lineage>
        <taxon>Bacteria</taxon>
        <taxon>Bacillati</taxon>
        <taxon>Bacillota</taxon>
        <taxon>Tissierellia</taxon>
        <taxon>Tissierellales</taxon>
        <taxon>Peptoniphilaceae</taxon>
        <taxon>Anaerococcus</taxon>
    </lineage>
</organism>
<dbReference type="Pfam" id="PF17802">
    <property type="entry name" value="SpaA"/>
    <property type="match status" value="1"/>
</dbReference>
<proteinExistence type="predicted"/>
<gene>
    <name evidence="2" type="ORF">I6H46_01405</name>
</gene>
<dbReference type="RefSeq" id="WP_200225996.1">
    <property type="nucleotide sequence ID" value="NZ_CP067016.1"/>
</dbReference>
<dbReference type="InterPro" id="IPR041033">
    <property type="entry name" value="SpaA_PFL_dom_1"/>
</dbReference>
<feature type="domain" description="SpaA-like prealbumin fold" evidence="1">
    <location>
        <begin position="147"/>
        <end position="229"/>
    </location>
</feature>
<dbReference type="Gene3D" id="2.60.40.10">
    <property type="entry name" value="Immunoglobulins"/>
    <property type="match status" value="1"/>
</dbReference>
<dbReference type="InterPro" id="IPR013783">
    <property type="entry name" value="Ig-like_fold"/>
</dbReference>
<dbReference type="SUPFAM" id="SSF49478">
    <property type="entry name" value="Cna protein B-type domain"/>
    <property type="match status" value="1"/>
</dbReference>
<reference evidence="2 3" key="1">
    <citation type="submission" date="2020-12" db="EMBL/GenBank/DDBJ databases">
        <title>FDA dAtabase for Regulatory Grade micrObial Sequences (FDA-ARGOS): Supporting development and validation of Infectious Disease Dx tests.</title>
        <authorList>
            <person name="Sproer C."/>
            <person name="Gronow S."/>
            <person name="Severitt S."/>
            <person name="Schroder I."/>
            <person name="Tallon L."/>
            <person name="Sadzewicz L."/>
            <person name="Zhao X."/>
            <person name="Boylan J."/>
            <person name="Ott S."/>
            <person name="Bowen H."/>
            <person name="Vavikolanu K."/>
            <person name="Mehta A."/>
            <person name="Aluvathingal J."/>
            <person name="Nadendla S."/>
            <person name="Lowell S."/>
            <person name="Myers T."/>
            <person name="Yan Y."/>
            <person name="Sichtig H."/>
        </authorList>
    </citation>
    <scope>NUCLEOTIDE SEQUENCE [LARGE SCALE GENOMIC DNA]</scope>
    <source>
        <strain evidence="2 3">FDAARGOS_989</strain>
    </source>
</reference>
<name>A0A7T7UU76_9FIRM</name>
<dbReference type="EMBL" id="CP067016">
    <property type="protein sequence ID" value="QQN56314.1"/>
    <property type="molecule type" value="Genomic_DNA"/>
</dbReference>
<sequence length="360" mass="40890">MTWYDGDAEYKVFKLDKPVTGLISDVRLANYNVEDITDEVKKSEKAEAGRYGEPNRLAMTLPPTKQPIVVDVKVPYRNKDGGVGLGLDWYSEDNQIYWKSDYYEKVSDIKKSDPIIGEAGNIKGTYISEDSLDVTNEKERFQFKVKKVRKLDPNQAIEGATFKLIGPDPSQDERYMTTDKKGMITFTNLEPGTYTLVEESPASGYEKVDTDWTVTITAEGKTFIKQNNQNAQNTSLLNSKSARSLSNKDNANEELINNRTYYLARMAKDSRDENEGLEISEINPRNLLENAQRAESDWENIDPARSEKTQLSTIKATDDPGIVLETRMTEINKVDNKFKQVFLFGESKFAPTTRKIQIHS</sequence>
<evidence type="ECO:0000313" key="2">
    <source>
        <dbReference type="EMBL" id="QQN56314.1"/>
    </source>
</evidence>